<evidence type="ECO:0000256" key="1">
    <source>
        <dbReference type="SAM" id="MobiDB-lite"/>
    </source>
</evidence>
<gene>
    <name evidence="3" type="ORF">LTR36_007502</name>
</gene>
<dbReference type="Proteomes" id="UP001324427">
    <property type="component" value="Unassembled WGS sequence"/>
</dbReference>
<evidence type="ECO:0000313" key="4">
    <source>
        <dbReference type="Proteomes" id="UP001324427"/>
    </source>
</evidence>
<feature type="region of interest" description="Disordered" evidence="1">
    <location>
        <begin position="145"/>
        <end position="178"/>
    </location>
</feature>
<evidence type="ECO:0000313" key="3">
    <source>
        <dbReference type="EMBL" id="KAK4549046.1"/>
    </source>
</evidence>
<dbReference type="GO" id="GO:0030544">
    <property type="term" value="F:Hsp70 protein binding"/>
    <property type="evidence" value="ECO:0007669"/>
    <property type="project" value="InterPro"/>
</dbReference>
<name>A0AAV9JTK9_9PEZI</name>
<dbReference type="InterPro" id="IPR001623">
    <property type="entry name" value="DnaJ_domain"/>
</dbReference>
<dbReference type="PROSITE" id="PS50076">
    <property type="entry name" value="DNAJ_2"/>
    <property type="match status" value="1"/>
</dbReference>
<dbReference type="GO" id="GO:0006457">
    <property type="term" value="P:protein folding"/>
    <property type="evidence" value="ECO:0007669"/>
    <property type="project" value="InterPro"/>
</dbReference>
<protein>
    <recommendedName>
        <fullName evidence="2">J domain-containing protein</fullName>
    </recommendedName>
</protein>
<accession>A0AAV9JTK9</accession>
<keyword evidence="4" id="KW-1185">Reference proteome</keyword>
<dbReference type="SUPFAM" id="SSF46565">
    <property type="entry name" value="Chaperone J-domain"/>
    <property type="match status" value="1"/>
</dbReference>
<dbReference type="CDD" id="cd06257">
    <property type="entry name" value="DnaJ"/>
    <property type="match status" value="1"/>
</dbReference>
<feature type="region of interest" description="Disordered" evidence="1">
    <location>
        <begin position="219"/>
        <end position="238"/>
    </location>
</feature>
<dbReference type="InterPro" id="IPR044713">
    <property type="entry name" value="DNJA1/2-like"/>
</dbReference>
<dbReference type="EMBL" id="JAVFHQ010000005">
    <property type="protein sequence ID" value="KAK4549046.1"/>
    <property type="molecule type" value="Genomic_DNA"/>
</dbReference>
<dbReference type="AlphaFoldDB" id="A0AAV9JTK9"/>
<dbReference type="Gene3D" id="1.10.287.110">
    <property type="entry name" value="DnaJ domain"/>
    <property type="match status" value="1"/>
</dbReference>
<feature type="compositionally biased region" description="Acidic residues" evidence="1">
    <location>
        <begin position="219"/>
        <end position="236"/>
    </location>
</feature>
<dbReference type="InterPro" id="IPR036869">
    <property type="entry name" value="J_dom_sf"/>
</dbReference>
<dbReference type="Pfam" id="PF00226">
    <property type="entry name" value="DnaJ"/>
    <property type="match status" value="1"/>
</dbReference>
<dbReference type="SMART" id="SM00271">
    <property type="entry name" value="DnaJ"/>
    <property type="match status" value="1"/>
</dbReference>
<comment type="caution">
    <text evidence="3">The sequence shown here is derived from an EMBL/GenBank/DDBJ whole genome shotgun (WGS) entry which is preliminary data.</text>
</comment>
<organism evidence="3 4">
    <name type="scientific">Oleoguttula mirabilis</name>
    <dbReference type="NCBI Taxonomy" id="1507867"/>
    <lineage>
        <taxon>Eukaryota</taxon>
        <taxon>Fungi</taxon>
        <taxon>Dikarya</taxon>
        <taxon>Ascomycota</taxon>
        <taxon>Pezizomycotina</taxon>
        <taxon>Dothideomycetes</taxon>
        <taxon>Dothideomycetidae</taxon>
        <taxon>Mycosphaerellales</taxon>
        <taxon>Teratosphaeriaceae</taxon>
        <taxon>Oleoguttula</taxon>
    </lineage>
</organism>
<sequence>MSSAGLSITDLKELVQQDIQTSQALQRRIDAIRTAIAEGTTIPDDNVIDLESESKKMLKDLIVRIEEIEEQPSLTATDRETLQALNARQVVCDKQVMQLAEFRDLQWQALGRDYYKAEYESLELEKRLEAGTKAQMYRKMPVPVSVPEQKPVSRGGQASGGAPTCAVKASTAAGPSMESVAEPVDSRDIGAAPYAASPATHPAHAAHDESFVEVMYEGDEGEGEDGGVEDEEDEEPDKTTWPLCYRILNVDPKTDPHYYQEVCERAYRSLSLQHEPKRLPNDPEAPARWAAITKAYETLTDPARKQYYDMHGKESADLQDFDLSTLSIGGGR</sequence>
<proteinExistence type="predicted"/>
<feature type="domain" description="J" evidence="2">
    <location>
        <begin position="243"/>
        <end position="312"/>
    </location>
</feature>
<evidence type="ECO:0000259" key="2">
    <source>
        <dbReference type="PROSITE" id="PS50076"/>
    </source>
</evidence>
<dbReference type="PANTHER" id="PTHR43888">
    <property type="entry name" value="DNAJ-LIKE-2, ISOFORM A-RELATED"/>
    <property type="match status" value="1"/>
</dbReference>
<reference evidence="3 4" key="1">
    <citation type="submission" date="2021-11" db="EMBL/GenBank/DDBJ databases">
        <title>Black yeast isolated from Biological Soil Crust.</title>
        <authorList>
            <person name="Kurbessoian T."/>
        </authorList>
    </citation>
    <scope>NUCLEOTIDE SEQUENCE [LARGE SCALE GENOMIC DNA]</scope>
    <source>
        <strain evidence="3 4">CCFEE 5522</strain>
    </source>
</reference>